<dbReference type="Proteomes" id="UP000001542">
    <property type="component" value="Unassembled WGS sequence"/>
</dbReference>
<dbReference type="AlphaFoldDB" id="A2EYB8"/>
<organism evidence="2 3">
    <name type="scientific">Trichomonas vaginalis (strain ATCC PRA-98 / G3)</name>
    <dbReference type="NCBI Taxonomy" id="412133"/>
    <lineage>
        <taxon>Eukaryota</taxon>
        <taxon>Metamonada</taxon>
        <taxon>Parabasalia</taxon>
        <taxon>Trichomonadida</taxon>
        <taxon>Trichomonadidae</taxon>
        <taxon>Trichomonas</taxon>
    </lineage>
</organism>
<keyword evidence="3" id="KW-1185">Reference proteome</keyword>
<proteinExistence type="predicted"/>
<dbReference type="RefSeq" id="XP_001314660.1">
    <property type="nucleotide sequence ID" value="XM_001314630.1"/>
</dbReference>
<gene>
    <name evidence="2" type="ORF">TVAG_054430</name>
</gene>
<dbReference type="VEuPathDB" id="TrichDB:TVAGG3_0774310"/>
<dbReference type="PANTHER" id="PTHR38934">
    <property type="entry name" value="HYPHALLY REGULATED CELL WALL PROTEIN 1"/>
    <property type="match status" value="1"/>
</dbReference>
<evidence type="ECO:0000313" key="2">
    <source>
        <dbReference type="EMBL" id="EAY02345.1"/>
    </source>
</evidence>
<reference evidence="2" key="2">
    <citation type="journal article" date="2007" name="Science">
        <title>Draft genome sequence of the sexually transmitted pathogen Trichomonas vaginalis.</title>
        <authorList>
            <person name="Carlton J.M."/>
            <person name="Hirt R.P."/>
            <person name="Silva J.C."/>
            <person name="Delcher A.L."/>
            <person name="Schatz M."/>
            <person name="Zhao Q."/>
            <person name="Wortman J.R."/>
            <person name="Bidwell S.L."/>
            <person name="Alsmark U.C.M."/>
            <person name="Besteiro S."/>
            <person name="Sicheritz-Ponten T."/>
            <person name="Noel C.J."/>
            <person name="Dacks J.B."/>
            <person name="Foster P.G."/>
            <person name="Simillion C."/>
            <person name="Van de Peer Y."/>
            <person name="Miranda-Saavedra D."/>
            <person name="Barton G.J."/>
            <person name="Westrop G.D."/>
            <person name="Mueller S."/>
            <person name="Dessi D."/>
            <person name="Fiori P.L."/>
            <person name="Ren Q."/>
            <person name="Paulsen I."/>
            <person name="Zhang H."/>
            <person name="Bastida-Corcuera F.D."/>
            <person name="Simoes-Barbosa A."/>
            <person name="Brown M.T."/>
            <person name="Hayes R.D."/>
            <person name="Mukherjee M."/>
            <person name="Okumura C.Y."/>
            <person name="Schneider R."/>
            <person name="Smith A.J."/>
            <person name="Vanacova S."/>
            <person name="Villalvazo M."/>
            <person name="Haas B.J."/>
            <person name="Pertea M."/>
            <person name="Feldblyum T.V."/>
            <person name="Utterback T.R."/>
            <person name="Shu C.L."/>
            <person name="Osoegawa K."/>
            <person name="de Jong P.J."/>
            <person name="Hrdy I."/>
            <person name="Horvathova L."/>
            <person name="Zubacova Z."/>
            <person name="Dolezal P."/>
            <person name="Malik S.B."/>
            <person name="Logsdon J.M. Jr."/>
            <person name="Henze K."/>
            <person name="Gupta A."/>
            <person name="Wang C.C."/>
            <person name="Dunne R.L."/>
            <person name="Upcroft J.A."/>
            <person name="Upcroft P."/>
            <person name="White O."/>
            <person name="Salzberg S.L."/>
            <person name="Tang P."/>
            <person name="Chiu C.-H."/>
            <person name="Lee Y.-S."/>
            <person name="Embley T.M."/>
            <person name="Coombs G.H."/>
            <person name="Mottram J.C."/>
            <person name="Tachezy J."/>
            <person name="Fraser-Liggett C.M."/>
            <person name="Johnson P.J."/>
        </authorList>
    </citation>
    <scope>NUCLEOTIDE SEQUENCE [LARGE SCALE GENOMIC DNA]</scope>
    <source>
        <strain evidence="2">G3</strain>
    </source>
</reference>
<accession>A2EYB8</accession>
<dbReference type="PANTHER" id="PTHR38934:SF6">
    <property type="entry name" value="CHROMOSOME UNDETERMINED SCAFFOLD_176, WHOLE GENOME SHOTGUN SEQUENCE"/>
    <property type="match status" value="1"/>
</dbReference>
<keyword evidence="1" id="KW-0812">Transmembrane</keyword>
<feature type="transmembrane region" description="Helical" evidence="1">
    <location>
        <begin position="683"/>
        <end position="707"/>
    </location>
</feature>
<keyword evidence="1" id="KW-0472">Membrane</keyword>
<evidence type="ECO:0000313" key="3">
    <source>
        <dbReference type="Proteomes" id="UP000001542"/>
    </source>
</evidence>
<sequence length="793" mass="90772">MPGDSVTIEGFAGDFRPGTSMKIYYQLSGGTPQLINNFVSNANLVTDTFRFTINVPNEVTPQSLRIWSDVDGNTAAILNTGYSVINLRPTLKITNKVNQRYYNRRFIDLEVTVWDNTRVMLWYCIDGGREINLTDYIDCNGVAQNIETQIELPPGAYEFGSHKMYIFVRDEFGAESADTPYDFVLYNQNAPDMVIISVDTVEQYETQDVVLLQGKVIDLDVGDKISVNFQLNRQGYSEIYKTIATGEWQFFNYTFTVPKNDGLLVVTFQAKDNWTAASRISRHNYKVRRTSGISFRTSLPSYAEPSLQIEINGYYTRSSIPPQTKVRLRGQFENSGTRFYIDVYTLHNSMSDKDFKWKFTIPDDKGTGNLLIDIVKEENETEVFGSFNLTVNSKPTLKILNSPSERYSSHAFIGLDLEVNDDSKANIRYRIDDGNEINLADFIDLNNQIQTIRKQIEIKPRDISYMKHTIYIYAVDEFGLSSIESNFSFFYYKANSPELRLLNYDDIQDKTFYLTDSIDMKLLVNDADLEDDLTVRMRFDFDNFKDIHTCYSNNRNICSNFTSSINVPKAVGKHEIVLQAFDNMNFSSKDVLLQFNVIKHNVVPARTLPPYPVPSYLPEHYTGLRTYRMFNTSTQIMTTDINGDPYVTYTYIEQLIEIEVVAEQNATSESVAIGFLETKFGKYILWPIIAAAILIITITAILIFIYLKKKEKESSSTEVNDQMEMEAETIQFTKTEENMTTNDNPLYNVSTADDPFHADFEENDRMTGVKDDGIVDLSSGNDNDDEDICNIQL</sequence>
<reference evidence="2" key="1">
    <citation type="submission" date="2006-10" db="EMBL/GenBank/DDBJ databases">
        <authorList>
            <person name="Amadeo P."/>
            <person name="Zhao Q."/>
            <person name="Wortman J."/>
            <person name="Fraser-Liggett C."/>
            <person name="Carlton J."/>
        </authorList>
    </citation>
    <scope>NUCLEOTIDE SEQUENCE</scope>
    <source>
        <strain evidence="2">G3</strain>
    </source>
</reference>
<dbReference type="EMBL" id="DS113539">
    <property type="protein sequence ID" value="EAY02345.1"/>
    <property type="molecule type" value="Genomic_DNA"/>
</dbReference>
<dbReference type="InParanoid" id="A2EYB8"/>
<keyword evidence="1" id="KW-1133">Transmembrane helix</keyword>
<evidence type="ECO:0008006" key="4">
    <source>
        <dbReference type="Google" id="ProtNLM"/>
    </source>
</evidence>
<dbReference type="KEGG" id="tva:4760182"/>
<protein>
    <recommendedName>
        <fullName evidence="4">Bap-like</fullName>
    </recommendedName>
</protein>
<name>A2EYB8_TRIV3</name>
<evidence type="ECO:0000256" key="1">
    <source>
        <dbReference type="SAM" id="Phobius"/>
    </source>
</evidence>
<dbReference type="VEuPathDB" id="TrichDB:TVAG_054430"/>